<evidence type="ECO:0000256" key="4">
    <source>
        <dbReference type="ARBA" id="ARBA00022692"/>
    </source>
</evidence>
<evidence type="ECO:0000256" key="7">
    <source>
        <dbReference type="ARBA" id="ARBA00022989"/>
    </source>
</evidence>
<feature type="transmembrane region" description="Helical" evidence="10">
    <location>
        <begin position="483"/>
        <end position="509"/>
    </location>
</feature>
<evidence type="ECO:0000256" key="6">
    <source>
        <dbReference type="ARBA" id="ARBA00022753"/>
    </source>
</evidence>
<feature type="compositionally biased region" description="Basic and acidic residues" evidence="11">
    <location>
        <begin position="560"/>
        <end position="577"/>
    </location>
</feature>
<keyword evidence="9 10" id="KW-0472">Membrane</keyword>
<dbReference type="PANTHER" id="PTHR10766">
    <property type="entry name" value="TRANSMEMBRANE 9 SUPERFAMILY PROTEIN"/>
    <property type="match status" value="1"/>
</dbReference>
<evidence type="ECO:0000256" key="5">
    <source>
        <dbReference type="ARBA" id="ARBA00022729"/>
    </source>
</evidence>
<comment type="subcellular location">
    <subcellularLocation>
        <location evidence="1">Endosome membrane</location>
        <topology evidence="1">Multi-pass membrane protein</topology>
    </subcellularLocation>
    <subcellularLocation>
        <location evidence="2">Golgi apparatus membrane</location>
        <topology evidence="2">Multi-pass membrane protein</topology>
    </subcellularLocation>
</comment>
<feature type="transmembrane region" description="Helical" evidence="10">
    <location>
        <begin position="399"/>
        <end position="421"/>
    </location>
</feature>
<keyword evidence="8" id="KW-0333">Golgi apparatus</keyword>
<protein>
    <recommendedName>
        <fullName evidence="10">Transmembrane 9 superfamily member</fullName>
    </recommendedName>
</protein>
<evidence type="ECO:0000256" key="8">
    <source>
        <dbReference type="ARBA" id="ARBA00023034"/>
    </source>
</evidence>
<feature type="region of interest" description="Disordered" evidence="11">
    <location>
        <begin position="556"/>
        <end position="634"/>
    </location>
</feature>
<feature type="transmembrane region" description="Helical" evidence="10">
    <location>
        <begin position="433"/>
        <end position="455"/>
    </location>
</feature>
<evidence type="ECO:0000256" key="3">
    <source>
        <dbReference type="ARBA" id="ARBA00005227"/>
    </source>
</evidence>
<evidence type="ECO:0000256" key="1">
    <source>
        <dbReference type="ARBA" id="ARBA00004337"/>
    </source>
</evidence>
<comment type="similarity">
    <text evidence="3 10">Belongs to the nonaspanin (TM9SF) (TC 9.A.2) family.</text>
</comment>
<proteinExistence type="inferred from homology"/>
<feature type="transmembrane region" description="Helical" evidence="10">
    <location>
        <begin position="260"/>
        <end position="282"/>
    </location>
</feature>
<dbReference type="Pfam" id="PF02990">
    <property type="entry name" value="EMP70"/>
    <property type="match status" value="1"/>
</dbReference>
<dbReference type="PANTHER" id="PTHR10766:SF163">
    <property type="entry name" value="TRANSMEMBRANE 9 SUPERFAMILY MEMBER 12"/>
    <property type="match status" value="1"/>
</dbReference>
<keyword evidence="13" id="KW-1185">Reference proteome</keyword>
<feature type="transmembrane region" description="Helical" evidence="10">
    <location>
        <begin position="7"/>
        <end position="29"/>
    </location>
</feature>
<comment type="caution">
    <text evidence="10">Lacks conserved residue(s) required for the propagation of feature annotation.</text>
</comment>
<keyword evidence="6" id="KW-0967">Endosome</keyword>
<dbReference type="InterPro" id="IPR004240">
    <property type="entry name" value="EMP70"/>
</dbReference>
<evidence type="ECO:0000256" key="11">
    <source>
        <dbReference type="SAM" id="MobiDB-lite"/>
    </source>
</evidence>
<gene>
    <name evidence="12" type="primary">TMN12_1</name>
    <name evidence="12" type="ORF">PIB30_018249</name>
</gene>
<dbReference type="EMBL" id="JASCZI010181297">
    <property type="protein sequence ID" value="MED6181310.1"/>
    <property type="molecule type" value="Genomic_DNA"/>
</dbReference>
<keyword evidence="4 10" id="KW-0812">Transmembrane</keyword>
<name>A0ABU6W9S8_9FABA</name>
<sequence>MELVTKPLMYWVFISIIVFAAQLCNGFYLPGSYMHTYVNGDVIYAKVNSLTSIETELPFSYYSLPYCKPLGGIKKSAENLGELLMGDQIDNSPYRFRMNVNESIYICTTTPLNEHEVKLLKQRTQDLYQVNMILDNLPVMRFAVQNGVKIQWTGFPVGYTPPGSSDDYIINHLKFTILVHEYEGSNTEIIGTGEEGLGVISESDKSKASGYQIVGFQVSPCSVKYDPEVMTSLHMYDNITSVSCPSELDKYQMEGSKVHWFSIMNSLMVIFFLAGIVFVIFLRTVRRDLTRYEELDKEAQAQMNEELSGWKLVVGDVFREPSCSKLLCIMVGDGVQILGMGGVTIVFAALGFMSPASRGMLLTGMIVLYLILGIAAGYVSVRLWSTIKGTSEGWRSVSWSAACFFPGIAFIILTVLNFILWGSNSTGAIPISLYFELFFLWFCISVPLTMIGGFMGTKAEAIEYPVRTNQIPREIPARKYPSWLLVLGAGTLPFGTLFIELFFILSSIWLGRFYYVFGFLLSLSGPVSATLYLGYSLLMAVAIMLATGTIVRPPWGAKPSGRDFREETNEKTQDAKTPHPTQNLKADQPSALIPLVRPPWGAKPSGRNFREEPSEETQDEKTPHPTQNLKRCTNRGTHRSNHLVVKTFDASHKYSLKPGRSTIGSDTTC</sequence>
<dbReference type="Proteomes" id="UP001341840">
    <property type="component" value="Unassembled WGS sequence"/>
</dbReference>
<keyword evidence="5" id="KW-0732">Signal</keyword>
<evidence type="ECO:0000313" key="13">
    <source>
        <dbReference type="Proteomes" id="UP001341840"/>
    </source>
</evidence>
<reference evidence="12 13" key="1">
    <citation type="journal article" date="2023" name="Plants (Basel)">
        <title>Bridging the Gap: Combining Genomics and Transcriptomics Approaches to Understand Stylosanthes scabra, an Orphan Legume from the Brazilian Caatinga.</title>
        <authorList>
            <person name="Ferreira-Neto J.R.C."/>
            <person name="da Silva M.D."/>
            <person name="Binneck E."/>
            <person name="de Melo N.F."/>
            <person name="da Silva R.H."/>
            <person name="de Melo A.L.T.M."/>
            <person name="Pandolfi V."/>
            <person name="Bustamante F.O."/>
            <person name="Brasileiro-Vidal A.C."/>
            <person name="Benko-Iseppon A.M."/>
        </authorList>
    </citation>
    <scope>NUCLEOTIDE SEQUENCE [LARGE SCALE GENOMIC DNA]</scope>
    <source>
        <tissue evidence="12">Leaves</tissue>
    </source>
</reference>
<evidence type="ECO:0000313" key="12">
    <source>
        <dbReference type="EMBL" id="MED6181310.1"/>
    </source>
</evidence>
<evidence type="ECO:0000256" key="9">
    <source>
        <dbReference type="ARBA" id="ARBA00023136"/>
    </source>
</evidence>
<evidence type="ECO:0000256" key="2">
    <source>
        <dbReference type="ARBA" id="ARBA00004653"/>
    </source>
</evidence>
<organism evidence="12 13">
    <name type="scientific">Stylosanthes scabra</name>
    <dbReference type="NCBI Taxonomy" id="79078"/>
    <lineage>
        <taxon>Eukaryota</taxon>
        <taxon>Viridiplantae</taxon>
        <taxon>Streptophyta</taxon>
        <taxon>Embryophyta</taxon>
        <taxon>Tracheophyta</taxon>
        <taxon>Spermatophyta</taxon>
        <taxon>Magnoliopsida</taxon>
        <taxon>eudicotyledons</taxon>
        <taxon>Gunneridae</taxon>
        <taxon>Pentapetalae</taxon>
        <taxon>rosids</taxon>
        <taxon>fabids</taxon>
        <taxon>Fabales</taxon>
        <taxon>Fabaceae</taxon>
        <taxon>Papilionoideae</taxon>
        <taxon>50 kb inversion clade</taxon>
        <taxon>dalbergioids sensu lato</taxon>
        <taxon>Dalbergieae</taxon>
        <taxon>Pterocarpus clade</taxon>
        <taxon>Stylosanthes</taxon>
    </lineage>
</organism>
<accession>A0ABU6W9S8</accession>
<keyword evidence="7 10" id="KW-1133">Transmembrane helix</keyword>
<evidence type="ECO:0000256" key="10">
    <source>
        <dbReference type="RuleBase" id="RU363079"/>
    </source>
</evidence>
<feature type="transmembrane region" description="Helical" evidence="10">
    <location>
        <begin position="359"/>
        <end position="379"/>
    </location>
</feature>
<comment type="caution">
    <text evidence="12">The sequence shown here is derived from an EMBL/GenBank/DDBJ whole genome shotgun (WGS) entry which is preliminary data.</text>
</comment>
<feature type="transmembrane region" description="Helical" evidence="10">
    <location>
        <begin position="326"/>
        <end position="353"/>
    </location>
</feature>